<gene>
    <name evidence="2" type="ORF">EYF80_011856</name>
</gene>
<dbReference type="EMBL" id="SRLO01000078">
    <property type="protein sequence ID" value="TNN77933.1"/>
    <property type="molecule type" value="Genomic_DNA"/>
</dbReference>
<sequence>MLFEWVQIGALTLGPSGQSSAELTVLHRTGREVRGKRGGEENQKAELVKEREEQTERVRQRKLPSPTQSLRQRSSETEGVNQAQAEPAGLHRKWGSPRRDPRKQDAILWHFVNGHVQETPLMKQSAVVSNLSVSPVSSVSSVSPVFSVSPAALSVPADGSAVRQYHVVTLPEQVPVMLWTAAPQLLRSSLDKSAAPSVLLRYTTPVPFVSMTH</sequence>
<name>A0A4Z2IL74_9TELE</name>
<evidence type="ECO:0000313" key="2">
    <source>
        <dbReference type="EMBL" id="TNN77933.1"/>
    </source>
</evidence>
<evidence type="ECO:0000313" key="3">
    <source>
        <dbReference type="Proteomes" id="UP000314294"/>
    </source>
</evidence>
<dbReference type="Proteomes" id="UP000314294">
    <property type="component" value="Unassembled WGS sequence"/>
</dbReference>
<proteinExistence type="predicted"/>
<feature type="compositionally biased region" description="Basic and acidic residues" evidence="1">
    <location>
        <begin position="30"/>
        <end position="58"/>
    </location>
</feature>
<keyword evidence="3" id="KW-1185">Reference proteome</keyword>
<protein>
    <submittedName>
        <fullName evidence="2">Uncharacterized protein</fullName>
    </submittedName>
</protein>
<feature type="region of interest" description="Disordered" evidence="1">
    <location>
        <begin position="30"/>
        <end position="99"/>
    </location>
</feature>
<comment type="caution">
    <text evidence="2">The sequence shown here is derived from an EMBL/GenBank/DDBJ whole genome shotgun (WGS) entry which is preliminary data.</text>
</comment>
<evidence type="ECO:0000256" key="1">
    <source>
        <dbReference type="SAM" id="MobiDB-lite"/>
    </source>
</evidence>
<organism evidence="2 3">
    <name type="scientific">Liparis tanakae</name>
    <name type="common">Tanaka's snailfish</name>
    <dbReference type="NCBI Taxonomy" id="230148"/>
    <lineage>
        <taxon>Eukaryota</taxon>
        <taxon>Metazoa</taxon>
        <taxon>Chordata</taxon>
        <taxon>Craniata</taxon>
        <taxon>Vertebrata</taxon>
        <taxon>Euteleostomi</taxon>
        <taxon>Actinopterygii</taxon>
        <taxon>Neopterygii</taxon>
        <taxon>Teleostei</taxon>
        <taxon>Neoteleostei</taxon>
        <taxon>Acanthomorphata</taxon>
        <taxon>Eupercaria</taxon>
        <taxon>Perciformes</taxon>
        <taxon>Cottioidei</taxon>
        <taxon>Cottales</taxon>
        <taxon>Liparidae</taxon>
        <taxon>Liparis</taxon>
    </lineage>
</organism>
<dbReference type="AlphaFoldDB" id="A0A4Z2IL74"/>
<feature type="compositionally biased region" description="Polar residues" evidence="1">
    <location>
        <begin position="65"/>
        <end position="84"/>
    </location>
</feature>
<accession>A0A4Z2IL74</accession>
<reference evidence="2 3" key="1">
    <citation type="submission" date="2019-03" db="EMBL/GenBank/DDBJ databases">
        <title>First draft genome of Liparis tanakae, snailfish: a comprehensive survey of snailfish specific genes.</title>
        <authorList>
            <person name="Kim W."/>
            <person name="Song I."/>
            <person name="Jeong J.-H."/>
            <person name="Kim D."/>
            <person name="Kim S."/>
            <person name="Ryu S."/>
            <person name="Song J.Y."/>
            <person name="Lee S.K."/>
        </authorList>
    </citation>
    <scope>NUCLEOTIDE SEQUENCE [LARGE SCALE GENOMIC DNA]</scope>
    <source>
        <tissue evidence="2">Muscle</tissue>
    </source>
</reference>